<protein>
    <recommendedName>
        <fullName evidence="3">RCK C-terminal domain-containing protein</fullName>
    </recommendedName>
</protein>
<accession>A0A5D0MSU6</accession>
<dbReference type="AlphaFoldDB" id="A0A5D0MSU6"/>
<dbReference type="PANTHER" id="PTHR43833:SF5">
    <property type="entry name" value="TRK SYSTEM POTASSIUM UPTAKE PROTEIN TRKA"/>
    <property type="match status" value="1"/>
</dbReference>
<sequence>MIIFCGVGFFEENLLNEIIKHWKVTVIEKDKNKIYKLQKTGKNIMLTEGDATSAVLWKKLNTDEIESVIVTFRDSDLSLEVCWIVRNILKLDVPIIVLLYEKEGEKKFEDSTVTLIKPMDISINIILNKLHKNYSRAIDIGQKKGEIIELNVMSKSHITDRKLKNLRPSKWHLAAIYRNNELVIPSGSTRIKVGDRIVVAGEPKILENLAGIFSKGIPQFPLQYGEDMAVALDKRHPWILEESVFLNAAIRTNDLRILIRDFHISDEIKKKLDTGKLSYKIEEENKSKIRFVENKENVGIHALSFNKNNLIDYIRAREIFKAAEKPVFISRNSSKYEKVVISLNCYDPVYPMETGVEVARLFNINFEVIYVTLPKGMRGDAEENRLDERNNLIKDFGSLYRKKIQYKLMEGNPIVQTLEYLGSTNGKILYISSFKKGSAGSLLKPEVGFYTAFRSEFSSIVIPQKVENE</sequence>
<dbReference type="GO" id="GO:0006813">
    <property type="term" value="P:potassium ion transport"/>
    <property type="evidence" value="ECO:0007669"/>
    <property type="project" value="InterPro"/>
</dbReference>
<dbReference type="GO" id="GO:0008324">
    <property type="term" value="F:monoatomic cation transmembrane transporter activity"/>
    <property type="evidence" value="ECO:0007669"/>
    <property type="project" value="InterPro"/>
</dbReference>
<evidence type="ECO:0000259" key="3">
    <source>
        <dbReference type="PROSITE" id="PS51202"/>
    </source>
</evidence>
<dbReference type="SUPFAM" id="SSF51735">
    <property type="entry name" value="NAD(P)-binding Rossmann-fold domains"/>
    <property type="match status" value="1"/>
</dbReference>
<dbReference type="InterPro" id="IPR036721">
    <property type="entry name" value="RCK_C_sf"/>
</dbReference>
<dbReference type="PROSITE" id="PS51202">
    <property type="entry name" value="RCK_C"/>
    <property type="match status" value="1"/>
</dbReference>
<name>A0A5D0MSU6_FLESI</name>
<comment type="caution">
    <text evidence="4">The sequence shown here is derived from an EMBL/GenBank/DDBJ whole genome shotgun (WGS) entry which is preliminary data.</text>
</comment>
<evidence type="ECO:0000313" key="5">
    <source>
        <dbReference type="Proteomes" id="UP000323337"/>
    </source>
</evidence>
<dbReference type="Pfam" id="PF02080">
    <property type="entry name" value="TrkA_C"/>
    <property type="match status" value="1"/>
</dbReference>
<dbReference type="SUPFAM" id="SSF116726">
    <property type="entry name" value="TrkA C-terminal domain-like"/>
    <property type="match status" value="1"/>
</dbReference>
<gene>
    <name evidence="4" type="ORF">FXF49_02400</name>
</gene>
<dbReference type="InterPro" id="IPR006037">
    <property type="entry name" value="RCK_C"/>
</dbReference>
<dbReference type="Proteomes" id="UP000323337">
    <property type="component" value="Unassembled WGS sequence"/>
</dbReference>
<reference evidence="4 5" key="1">
    <citation type="submission" date="2019-08" db="EMBL/GenBank/DDBJ databases">
        <title>Genomic characterization of a novel candidate phylum (ARYD3) from a high temperature, high salinity tertiary oil reservoir in north central Oklahoma, USA.</title>
        <authorList>
            <person name="Youssef N.H."/>
            <person name="Yadav A."/>
            <person name="Elshahed M.S."/>
        </authorList>
    </citation>
    <scope>NUCLEOTIDE SEQUENCE [LARGE SCALE GENOMIC DNA]</scope>
    <source>
        <strain evidence="4">ARYD1</strain>
    </source>
</reference>
<dbReference type="InterPro" id="IPR036291">
    <property type="entry name" value="NAD(P)-bd_dom_sf"/>
</dbReference>
<evidence type="ECO:0000256" key="1">
    <source>
        <dbReference type="ARBA" id="ARBA00022448"/>
    </source>
</evidence>
<dbReference type="RefSeq" id="WP_303700319.1">
    <property type="nucleotide sequence ID" value="NZ_VSIV01000060.1"/>
</dbReference>
<keyword evidence="2" id="KW-0406">Ion transport</keyword>
<proteinExistence type="predicted"/>
<dbReference type="InterPro" id="IPR050721">
    <property type="entry name" value="Trk_Ktr_HKT_K-transport"/>
</dbReference>
<feature type="domain" description="RCK C-terminal" evidence="3">
    <location>
        <begin position="135"/>
        <end position="215"/>
    </location>
</feature>
<evidence type="ECO:0000256" key="2">
    <source>
        <dbReference type="ARBA" id="ARBA00023065"/>
    </source>
</evidence>
<organism evidence="4 5">
    <name type="scientific">Flexistipes sinusarabici</name>
    <dbReference type="NCBI Taxonomy" id="2352"/>
    <lineage>
        <taxon>Bacteria</taxon>
        <taxon>Pseudomonadati</taxon>
        <taxon>Deferribacterota</taxon>
        <taxon>Deferribacteres</taxon>
        <taxon>Deferribacterales</taxon>
        <taxon>Flexistipitaceae</taxon>
        <taxon>Flexistipes</taxon>
    </lineage>
</organism>
<dbReference type="EMBL" id="VSIV01000060">
    <property type="protein sequence ID" value="TYB34349.1"/>
    <property type="molecule type" value="Genomic_DNA"/>
</dbReference>
<keyword evidence="1" id="KW-0813">Transport</keyword>
<dbReference type="InterPro" id="IPR003148">
    <property type="entry name" value="RCK_N"/>
</dbReference>
<evidence type="ECO:0000313" key="4">
    <source>
        <dbReference type="EMBL" id="TYB34349.1"/>
    </source>
</evidence>
<dbReference type="Pfam" id="PF02254">
    <property type="entry name" value="TrkA_N"/>
    <property type="match status" value="1"/>
</dbReference>
<dbReference type="Gene3D" id="3.40.50.720">
    <property type="entry name" value="NAD(P)-binding Rossmann-like Domain"/>
    <property type="match status" value="1"/>
</dbReference>
<dbReference type="PANTHER" id="PTHR43833">
    <property type="entry name" value="POTASSIUM CHANNEL PROTEIN 2-RELATED-RELATED"/>
    <property type="match status" value="1"/>
</dbReference>
<dbReference type="Gene3D" id="3.30.70.1450">
    <property type="entry name" value="Regulator of K+ conductance, C-terminal domain"/>
    <property type="match status" value="1"/>
</dbReference>